<evidence type="ECO:0000259" key="3">
    <source>
        <dbReference type="Pfam" id="PF16861"/>
    </source>
</evidence>
<sequence>MMIVIGIYEGHNSSVALSVNGEIVCAVQEERFTKRKNETGFPCKAVKYVIEKYKLTDRNIDLVAMSTIERTDLNNIEYPIDAVFGVEDYINMMEDYWKPKLSGQEYPKDYARKYFEKKYPNEKVFYDIPDEFYSLDRKALQEQMHDLIKNKISDFIGVNKEKIKFYDHHTCHAMYAYFANPNKKDNTIAITVDAYGDNRNQTVWKIIDGEFELIVDSAQCEIARLYRMVTLYLRMKPLEHEFKVMGLAPYAKTHYFKEIEAVFEELLTFDGLKIVHKNRPDNLYEYLSEKLKYFRFDNIAGAIQSYTEKMLVSLFEKSAKETGYKNFVFSGGVAMNVKANKALGELDCVDDFFVAGSSSDESQSIGVCYYANYENGIKNEPLHDLYLGTENKDSDVLDYIKKYELDSKYIIKEVDNSELAKLLADGEVIARVVGRMEFGSRALGNRSILANPSNPDIIQHINELIKGRDFWMPFAATVLDSYQERYLENPKGFESRYMAVAMDTKKEFLGEIKAGTHPYDETIRPQILTKDQNLSYYDLIEKFSNLTGIGSLLNTSYNLHGLPVVNDIADAVHVFENSGLKYLVLNNYLLSKI</sequence>
<dbReference type="InterPro" id="IPR038152">
    <property type="entry name" value="Carbam_trans_C_sf"/>
</dbReference>
<proteinExistence type="inferred from homology"/>
<evidence type="ECO:0000313" key="5">
    <source>
        <dbReference type="Proteomes" id="UP001449225"/>
    </source>
</evidence>
<dbReference type="SUPFAM" id="SSF53067">
    <property type="entry name" value="Actin-like ATPase domain"/>
    <property type="match status" value="1"/>
</dbReference>
<dbReference type="InterPro" id="IPR043129">
    <property type="entry name" value="ATPase_NBD"/>
</dbReference>
<dbReference type="Pfam" id="PF16861">
    <property type="entry name" value="Carbam_trans_C"/>
    <property type="match status" value="1"/>
</dbReference>
<evidence type="ECO:0000259" key="2">
    <source>
        <dbReference type="Pfam" id="PF02543"/>
    </source>
</evidence>
<dbReference type="EMBL" id="JBBMRA010000001">
    <property type="protein sequence ID" value="MEM5534775.1"/>
    <property type="molecule type" value="Genomic_DNA"/>
</dbReference>
<evidence type="ECO:0000256" key="1">
    <source>
        <dbReference type="ARBA" id="ARBA00006129"/>
    </source>
</evidence>
<dbReference type="Gene3D" id="3.90.870.20">
    <property type="entry name" value="Carbamoyltransferase, C-terminal domain"/>
    <property type="match status" value="1"/>
</dbReference>
<reference evidence="4 5" key="1">
    <citation type="submission" date="2024-03" db="EMBL/GenBank/DDBJ databases">
        <title>Community enrichment and isolation of bacterial strains for fucoidan degradation.</title>
        <authorList>
            <person name="Sichert A."/>
        </authorList>
    </citation>
    <scope>NUCLEOTIDE SEQUENCE [LARGE SCALE GENOMIC DNA]</scope>
    <source>
        <strain evidence="4 5">AS76</strain>
    </source>
</reference>
<dbReference type="Gene3D" id="3.30.420.40">
    <property type="match status" value="2"/>
</dbReference>
<dbReference type="PANTHER" id="PTHR34847:SF1">
    <property type="entry name" value="NODULATION PROTEIN U"/>
    <property type="match status" value="1"/>
</dbReference>
<dbReference type="RefSeq" id="WP_342853334.1">
    <property type="nucleotide sequence ID" value="NZ_JBBMRA010000001.1"/>
</dbReference>
<accession>A0ABU9TM43</accession>
<dbReference type="Pfam" id="PF02543">
    <property type="entry name" value="Carbam_trans_N"/>
    <property type="match status" value="1"/>
</dbReference>
<feature type="domain" description="Carbamoyltransferase" evidence="2">
    <location>
        <begin position="5"/>
        <end position="367"/>
    </location>
</feature>
<dbReference type="InterPro" id="IPR051338">
    <property type="entry name" value="NodU/CmcH_Carbamoyltrnsfr"/>
</dbReference>
<keyword evidence="5" id="KW-1185">Reference proteome</keyword>
<organism evidence="4 5">
    <name type="scientific">Neptuniibacter pectenicola</name>
    <dbReference type="NCBI Taxonomy" id="1806669"/>
    <lineage>
        <taxon>Bacteria</taxon>
        <taxon>Pseudomonadati</taxon>
        <taxon>Pseudomonadota</taxon>
        <taxon>Gammaproteobacteria</taxon>
        <taxon>Oceanospirillales</taxon>
        <taxon>Oceanospirillaceae</taxon>
        <taxon>Neptuniibacter</taxon>
    </lineage>
</organism>
<dbReference type="CDD" id="cd24100">
    <property type="entry name" value="ASKHA_NBD_MJ1051-like_N"/>
    <property type="match status" value="1"/>
</dbReference>
<dbReference type="PANTHER" id="PTHR34847">
    <property type="entry name" value="NODULATION PROTEIN U"/>
    <property type="match status" value="1"/>
</dbReference>
<feature type="domain" description="Carbamoyltransferase C-terminal" evidence="3">
    <location>
        <begin position="420"/>
        <end position="592"/>
    </location>
</feature>
<comment type="caution">
    <text evidence="4">The sequence shown here is derived from an EMBL/GenBank/DDBJ whole genome shotgun (WGS) entry which is preliminary data.</text>
</comment>
<name>A0ABU9TM43_9GAMM</name>
<dbReference type="InterPro" id="IPR031730">
    <property type="entry name" value="Carbam_trans_C"/>
</dbReference>
<dbReference type="InterPro" id="IPR003696">
    <property type="entry name" value="Carbtransf_dom"/>
</dbReference>
<gene>
    <name evidence="4" type="ORF">WNY58_00085</name>
</gene>
<comment type="similarity">
    <text evidence="1">Belongs to the NodU/CmcH family.</text>
</comment>
<protein>
    <submittedName>
        <fullName evidence="4">Carbamoyltransferase C-terminal domain-containing protein</fullName>
    </submittedName>
</protein>
<evidence type="ECO:0000313" key="4">
    <source>
        <dbReference type="EMBL" id="MEM5534775.1"/>
    </source>
</evidence>
<dbReference type="Proteomes" id="UP001449225">
    <property type="component" value="Unassembled WGS sequence"/>
</dbReference>